<evidence type="ECO:0000313" key="2">
    <source>
        <dbReference type="EMBL" id="OCX17837.1"/>
    </source>
</evidence>
<feature type="domain" description="N-acetyltransferase" evidence="1">
    <location>
        <begin position="1"/>
        <end position="138"/>
    </location>
</feature>
<dbReference type="RefSeq" id="WP_024923999.1">
    <property type="nucleotide sequence ID" value="NZ_MDEO01000032.1"/>
</dbReference>
<dbReference type="EMBL" id="MDEO01000032">
    <property type="protein sequence ID" value="OCX17837.1"/>
    <property type="molecule type" value="Genomic_DNA"/>
</dbReference>
<comment type="caution">
    <text evidence="2">The sequence shown here is derived from an EMBL/GenBank/DDBJ whole genome shotgun (WGS) entry which is preliminary data.</text>
</comment>
<dbReference type="InterPro" id="IPR016181">
    <property type="entry name" value="Acyl_CoA_acyltransferase"/>
</dbReference>
<dbReference type="OrthoDB" id="9787920at2"/>
<keyword evidence="3" id="KW-1185">Reference proteome</keyword>
<dbReference type="STRING" id="1566387.QV13_14090"/>
<organism evidence="2 3">
    <name type="scientific">Mesorhizobium hungaricum</name>
    <dbReference type="NCBI Taxonomy" id="1566387"/>
    <lineage>
        <taxon>Bacteria</taxon>
        <taxon>Pseudomonadati</taxon>
        <taxon>Pseudomonadota</taxon>
        <taxon>Alphaproteobacteria</taxon>
        <taxon>Hyphomicrobiales</taxon>
        <taxon>Phyllobacteriaceae</taxon>
        <taxon>Mesorhizobium</taxon>
    </lineage>
</organism>
<sequence>MVTLTVSARVDDDIVDTIENGLDEYNIARGGPYNHEELWVLARDEDGALLGGLKANIGYSWMFVDLLWVNPNHRKGGLGSQLLGKAEEIARERGCLGAYLETFSFQAPDFYKRQGFHEFGRIDDYPPGHATIWLKKQF</sequence>
<keyword evidence="2" id="KW-0808">Transferase</keyword>
<dbReference type="AlphaFoldDB" id="A0A1C2DSU9"/>
<proteinExistence type="predicted"/>
<dbReference type="Gene3D" id="3.40.630.30">
    <property type="match status" value="1"/>
</dbReference>
<dbReference type="Proteomes" id="UP000094412">
    <property type="component" value="Unassembled WGS sequence"/>
</dbReference>
<accession>A0A1C2DSU9</accession>
<dbReference type="GO" id="GO:0016747">
    <property type="term" value="F:acyltransferase activity, transferring groups other than amino-acyl groups"/>
    <property type="evidence" value="ECO:0007669"/>
    <property type="project" value="InterPro"/>
</dbReference>
<name>A0A1C2DSU9_9HYPH</name>
<dbReference type="PROSITE" id="PS51186">
    <property type="entry name" value="GNAT"/>
    <property type="match status" value="1"/>
</dbReference>
<gene>
    <name evidence="2" type="ORF">QV13_14090</name>
</gene>
<dbReference type="CDD" id="cd04301">
    <property type="entry name" value="NAT_SF"/>
    <property type="match status" value="1"/>
</dbReference>
<dbReference type="Pfam" id="PF00583">
    <property type="entry name" value="Acetyltransf_1"/>
    <property type="match status" value="1"/>
</dbReference>
<evidence type="ECO:0000259" key="1">
    <source>
        <dbReference type="PROSITE" id="PS51186"/>
    </source>
</evidence>
<reference evidence="2 3" key="1">
    <citation type="submission" date="2016-08" db="EMBL/GenBank/DDBJ databases">
        <title>Whole genome sequence of Mesorhizobium sp. strain UASWS1009 isolated from industrial sewage.</title>
        <authorList>
            <person name="Crovadore J."/>
            <person name="Calmin G."/>
            <person name="Chablais R."/>
            <person name="Cochard B."/>
            <person name="Lefort F."/>
        </authorList>
    </citation>
    <scope>NUCLEOTIDE SEQUENCE [LARGE SCALE GENOMIC DNA]</scope>
    <source>
        <strain evidence="2 3">UASWS1009</strain>
    </source>
</reference>
<evidence type="ECO:0000313" key="3">
    <source>
        <dbReference type="Proteomes" id="UP000094412"/>
    </source>
</evidence>
<dbReference type="InterPro" id="IPR000182">
    <property type="entry name" value="GNAT_dom"/>
</dbReference>
<dbReference type="SUPFAM" id="SSF55729">
    <property type="entry name" value="Acyl-CoA N-acyltransferases (Nat)"/>
    <property type="match status" value="1"/>
</dbReference>
<protein>
    <submittedName>
        <fullName evidence="2">GNAT family N-acetyltransferase</fullName>
    </submittedName>
</protein>